<evidence type="ECO:0000313" key="5">
    <source>
        <dbReference type="EMBL" id="HCO24193.1"/>
    </source>
</evidence>
<dbReference type="PANTHER" id="PTHR42792">
    <property type="entry name" value="FLAGELLIN"/>
    <property type="match status" value="1"/>
</dbReference>
<gene>
    <name evidence="5" type="ORF">DIT97_14535</name>
</gene>
<dbReference type="AlphaFoldDB" id="A0A3D3R5V0"/>
<dbReference type="InterPro" id="IPR046358">
    <property type="entry name" value="Flagellin_C"/>
</dbReference>
<dbReference type="Gene3D" id="1.20.1330.10">
    <property type="entry name" value="f41 fragment of flagellin, N-terminal domain"/>
    <property type="match status" value="1"/>
</dbReference>
<name>A0A3D3R5V0_9PLAN</name>
<dbReference type="SUPFAM" id="SSF64518">
    <property type="entry name" value="Phase 1 flagellin"/>
    <property type="match status" value="1"/>
</dbReference>
<evidence type="ECO:0000256" key="1">
    <source>
        <dbReference type="ARBA" id="ARBA00004365"/>
    </source>
</evidence>
<reference evidence="5 6" key="1">
    <citation type="journal article" date="2018" name="Nat. Biotechnol.">
        <title>A standardized bacterial taxonomy based on genome phylogeny substantially revises the tree of life.</title>
        <authorList>
            <person name="Parks D.H."/>
            <person name="Chuvochina M."/>
            <person name="Waite D.W."/>
            <person name="Rinke C."/>
            <person name="Skarshewski A."/>
            <person name="Chaumeil P.A."/>
            <person name="Hugenholtz P."/>
        </authorList>
    </citation>
    <scope>NUCLEOTIDE SEQUENCE [LARGE SCALE GENOMIC DNA]</scope>
    <source>
        <strain evidence="5">UBA9375</strain>
    </source>
</reference>
<dbReference type="InterPro" id="IPR001492">
    <property type="entry name" value="Flagellin"/>
</dbReference>
<keyword evidence="3" id="KW-0975">Bacterial flagellum</keyword>
<proteinExistence type="inferred from homology"/>
<dbReference type="EMBL" id="DQAY01000083">
    <property type="protein sequence ID" value="HCO24193.1"/>
    <property type="molecule type" value="Genomic_DNA"/>
</dbReference>
<protein>
    <recommendedName>
        <fullName evidence="4">Flagellin C-terminal domain-containing protein</fullName>
    </recommendedName>
</protein>
<comment type="caution">
    <text evidence="5">The sequence shown here is derived from an EMBL/GenBank/DDBJ whole genome shotgun (WGS) entry which is preliminary data.</text>
</comment>
<accession>A0A3D3R5V0</accession>
<evidence type="ECO:0000256" key="3">
    <source>
        <dbReference type="ARBA" id="ARBA00023143"/>
    </source>
</evidence>
<comment type="subcellular location">
    <subcellularLocation>
        <location evidence="1">Bacterial flagellum</location>
    </subcellularLocation>
</comment>
<evidence type="ECO:0000256" key="2">
    <source>
        <dbReference type="ARBA" id="ARBA00005709"/>
    </source>
</evidence>
<comment type="similarity">
    <text evidence="2">Belongs to the bacterial flagellin family.</text>
</comment>
<sequence length="74" mass="8401">MNRVRGDIGSRMSVLEEADNRLKDQEVKIQESISNDFDTDLTQILVEITQRQTAFEANLQVTSSALQLTLLSYL</sequence>
<dbReference type="GO" id="GO:0005198">
    <property type="term" value="F:structural molecule activity"/>
    <property type="evidence" value="ECO:0007669"/>
    <property type="project" value="InterPro"/>
</dbReference>
<dbReference type="Proteomes" id="UP000263642">
    <property type="component" value="Unassembled WGS sequence"/>
</dbReference>
<evidence type="ECO:0000313" key="6">
    <source>
        <dbReference type="Proteomes" id="UP000263642"/>
    </source>
</evidence>
<feature type="domain" description="Flagellin C-terminal" evidence="4">
    <location>
        <begin position="1"/>
        <end position="74"/>
    </location>
</feature>
<organism evidence="5 6">
    <name type="scientific">Gimesia maris</name>
    <dbReference type="NCBI Taxonomy" id="122"/>
    <lineage>
        <taxon>Bacteria</taxon>
        <taxon>Pseudomonadati</taxon>
        <taxon>Planctomycetota</taxon>
        <taxon>Planctomycetia</taxon>
        <taxon>Planctomycetales</taxon>
        <taxon>Planctomycetaceae</taxon>
        <taxon>Gimesia</taxon>
    </lineage>
</organism>
<dbReference type="GO" id="GO:0009288">
    <property type="term" value="C:bacterial-type flagellum"/>
    <property type="evidence" value="ECO:0007669"/>
    <property type="project" value="UniProtKB-SubCell"/>
</dbReference>
<evidence type="ECO:0000259" key="4">
    <source>
        <dbReference type="Pfam" id="PF00700"/>
    </source>
</evidence>
<dbReference type="Pfam" id="PF00700">
    <property type="entry name" value="Flagellin_C"/>
    <property type="match status" value="1"/>
</dbReference>
<dbReference type="PANTHER" id="PTHR42792:SF1">
    <property type="entry name" value="FLAGELLAR HOOK-ASSOCIATED PROTEIN 3"/>
    <property type="match status" value="1"/>
</dbReference>